<dbReference type="InterPro" id="IPR005559">
    <property type="entry name" value="CG-1_dom"/>
</dbReference>
<dbReference type="GO" id="GO:0003712">
    <property type="term" value="F:transcription coregulator activity"/>
    <property type="evidence" value="ECO:0007669"/>
    <property type="project" value="TreeGrafter"/>
</dbReference>
<protein>
    <recommendedName>
        <fullName evidence="4">CG-1 domain-containing protein</fullName>
    </recommendedName>
</protein>
<evidence type="ECO:0000256" key="2">
    <source>
        <dbReference type="ARBA" id="ARBA00023163"/>
    </source>
</evidence>
<keyword evidence="2" id="KW-0804">Transcription</keyword>
<dbReference type="AlphaFoldDB" id="A0A2P2MIR0"/>
<proteinExistence type="predicted"/>
<sequence>MADQGSYGVDPHLDLKQLFIEAQHRWLRPAEICEILRNYQKFYISHEPPNRPPSMIAETCA</sequence>
<dbReference type="Pfam" id="PF03859">
    <property type="entry name" value="CG-1"/>
    <property type="match status" value="1"/>
</dbReference>
<dbReference type="GO" id="GO:0006357">
    <property type="term" value="P:regulation of transcription by RNA polymerase II"/>
    <property type="evidence" value="ECO:0007669"/>
    <property type="project" value="TreeGrafter"/>
</dbReference>
<keyword evidence="3" id="KW-0539">Nucleus</keyword>
<dbReference type="EMBL" id="GGEC01049625">
    <property type="protein sequence ID" value="MBX30109.1"/>
    <property type="molecule type" value="Transcribed_RNA"/>
</dbReference>
<evidence type="ECO:0000313" key="5">
    <source>
        <dbReference type="EMBL" id="MBX30109.1"/>
    </source>
</evidence>
<dbReference type="PANTHER" id="PTHR23335:SF29">
    <property type="entry name" value="CALMODULIN-BINDING TRANSCRIPTION ACTIVATOR 1"/>
    <property type="match status" value="1"/>
</dbReference>
<reference evidence="5" key="1">
    <citation type="submission" date="2018-02" db="EMBL/GenBank/DDBJ databases">
        <title>Rhizophora mucronata_Transcriptome.</title>
        <authorList>
            <person name="Meera S.P."/>
            <person name="Sreeshan A."/>
            <person name="Augustine A."/>
        </authorList>
    </citation>
    <scope>NUCLEOTIDE SEQUENCE</scope>
    <source>
        <tissue evidence="5">Leaf</tissue>
    </source>
</reference>
<comment type="subcellular location">
    <subcellularLocation>
        <location evidence="1">Nucleus</location>
    </subcellularLocation>
</comment>
<dbReference type="GO" id="GO:0005634">
    <property type="term" value="C:nucleus"/>
    <property type="evidence" value="ECO:0007669"/>
    <property type="project" value="UniProtKB-SubCell"/>
</dbReference>
<dbReference type="PANTHER" id="PTHR23335">
    <property type="entry name" value="CALMODULIN-BINDING TRANSCRIPTION ACTIVATOR CAMTA"/>
    <property type="match status" value="1"/>
</dbReference>
<dbReference type="GO" id="GO:0003690">
    <property type="term" value="F:double-stranded DNA binding"/>
    <property type="evidence" value="ECO:0007669"/>
    <property type="project" value="TreeGrafter"/>
</dbReference>
<accession>A0A2P2MIR0</accession>
<evidence type="ECO:0000259" key="4">
    <source>
        <dbReference type="PROSITE" id="PS51437"/>
    </source>
</evidence>
<evidence type="ECO:0000256" key="1">
    <source>
        <dbReference type="ARBA" id="ARBA00004123"/>
    </source>
</evidence>
<organism evidence="5">
    <name type="scientific">Rhizophora mucronata</name>
    <name type="common">Asiatic mangrove</name>
    <dbReference type="NCBI Taxonomy" id="61149"/>
    <lineage>
        <taxon>Eukaryota</taxon>
        <taxon>Viridiplantae</taxon>
        <taxon>Streptophyta</taxon>
        <taxon>Embryophyta</taxon>
        <taxon>Tracheophyta</taxon>
        <taxon>Spermatophyta</taxon>
        <taxon>Magnoliopsida</taxon>
        <taxon>eudicotyledons</taxon>
        <taxon>Gunneridae</taxon>
        <taxon>Pentapetalae</taxon>
        <taxon>rosids</taxon>
        <taxon>fabids</taxon>
        <taxon>Malpighiales</taxon>
        <taxon>Rhizophoraceae</taxon>
        <taxon>Rhizophora</taxon>
    </lineage>
</organism>
<feature type="domain" description="CG-1" evidence="4">
    <location>
        <begin position="15"/>
        <end position="61"/>
    </location>
</feature>
<name>A0A2P2MIR0_RHIMU</name>
<evidence type="ECO:0000256" key="3">
    <source>
        <dbReference type="ARBA" id="ARBA00023242"/>
    </source>
</evidence>
<dbReference type="PROSITE" id="PS51437">
    <property type="entry name" value="CG_1"/>
    <property type="match status" value="1"/>
</dbReference>